<evidence type="ECO:0000313" key="22">
    <source>
        <dbReference type="Proteomes" id="UP000037460"/>
    </source>
</evidence>
<dbReference type="GO" id="GO:0000155">
    <property type="term" value="F:phosphorelay sensor kinase activity"/>
    <property type="evidence" value="ECO:0007669"/>
    <property type="project" value="InterPro"/>
</dbReference>
<evidence type="ECO:0000256" key="13">
    <source>
        <dbReference type="PROSITE-ProRule" id="PRU00110"/>
    </source>
</evidence>
<feature type="compositionally biased region" description="Basic and acidic residues" evidence="15">
    <location>
        <begin position="1111"/>
        <end position="1127"/>
    </location>
</feature>
<dbReference type="PROSITE" id="PS50113">
    <property type="entry name" value="PAC"/>
    <property type="match status" value="2"/>
</dbReference>
<dbReference type="SUPFAM" id="SSF47226">
    <property type="entry name" value="Histidine-containing phosphotransfer domain, HPT domain"/>
    <property type="match status" value="1"/>
</dbReference>
<dbReference type="SMART" id="SM00086">
    <property type="entry name" value="PAC"/>
    <property type="match status" value="2"/>
</dbReference>
<evidence type="ECO:0000259" key="16">
    <source>
        <dbReference type="PROSITE" id="PS50109"/>
    </source>
</evidence>
<dbReference type="InterPro" id="IPR000700">
    <property type="entry name" value="PAS-assoc_C"/>
</dbReference>
<evidence type="ECO:0000256" key="6">
    <source>
        <dbReference type="ARBA" id="ARBA00022553"/>
    </source>
</evidence>
<dbReference type="Gene3D" id="1.10.287.130">
    <property type="match status" value="1"/>
</dbReference>
<comment type="subcellular location">
    <subcellularLocation>
        <location evidence="2">Cell inner membrane</location>
        <topology evidence="2">Multi-pass membrane protein</topology>
    </subcellularLocation>
</comment>
<feature type="domain" description="PAC" evidence="19">
    <location>
        <begin position="583"/>
        <end position="635"/>
    </location>
</feature>
<reference evidence="22" key="1">
    <citation type="journal article" date="2015" name="PLoS Genet.">
        <title>Genome Sequence and Transcriptome Analyses of Chrysochromulina tobin: Metabolic Tools for Enhanced Algal Fitness in the Prominent Order Prymnesiales (Haptophyceae).</title>
        <authorList>
            <person name="Hovde B.T."/>
            <person name="Deodato C.R."/>
            <person name="Hunsperger H.M."/>
            <person name="Ryken S.A."/>
            <person name="Yost W."/>
            <person name="Jha R.K."/>
            <person name="Patterson J."/>
            <person name="Monnat R.J. Jr."/>
            <person name="Barlow S.B."/>
            <person name="Starkenburg S.R."/>
            <person name="Cattolico R.A."/>
        </authorList>
    </citation>
    <scope>NUCLEOTIDE SEQUENCE</scope>
    <source>
        <strain evidence="22">CCMP291</strain>
    </source>
</reference>
<evidence type="ECO:0000256" key="4">
    <source>
        <dbReference type="ARBA" id="ARBA00022475"/>
    </source>
</evidence>
<evidence type="ECO:0000259" key="19">
    <source>
        <dbReference type="PROSITE" id="PS50113"/>
    </source>
</evidence>
<keyword evidence="8" id="KW-0812">Transmembrane</keyword>
<dbReference type="Pfam" id="PF02518">
    <property type="entry name" value="HATPase_c"/>
    <property type="match status" value="1"/>
</dbReference>
<keyword evidence="11" id="KW-1133">Transmembrane helix</keyword>
<dbReference type="Pfam" id="PF00072">
    <property type="entry name" value="Response_reg"/>
    <property type="match status" value="1"/>
</dbReference>
<feature type="compositionally biased region" description="Pro residues" evidence="15">
    <location>
        <begin position="132"/>
        <end position="141"/>
    </location>
</feature>
<dbReference type="InterPro" id="IPR004358">
    <property type="entry name" value="Sig_transdc_His_kin-like_C"/>
</dbReference>
<dbReference type="PANTHER" id="PTHR43047">
    <property type="entry name" value="TWO-COMPONENT HISTIDINE PROTEIN KINASE"/>
    <property type="match status" value="1"/>
</dbReference>
<evidence type="ECO:0000256" key="5">
    <source>
        <dbReference type="ARBA" id="ARBA00022519"/>
    </source>
</evidence>
<accession>A0A0M0JL35</accession>
<dbReference type="InterPro" id="IPR036097">
    <property type="entry name" value="HisK_dim/P_sf"/>
</dbReference>
<dbReference type="PANTHER" id="PTHR43047:SF72">
    <property type="entry name" value="OSMOSENSING HISTIDINE PROTEIN KINASE SLN1"/>
    <property type="match status" value="1"/>
</dbReference>
<dbReference type="SUPFAM" id="SSF47384">
    <property type="entry name" value="Homodimeric domain of signal transducing histidine kinase"/>
    <property type="match status" value="1"/>
</dbReference>
<evidence type="ECO:0000256" key="8">
    <source>
        <dbReference type="ARBA" id="ARBA00022692"/>
    </source>
</evidence>
<evidence type="ECO:0000256" key="15">
    <source>
        <dbReference type="SAM" id="MobiDB-lite"/>
    </source>
</evidence>
<dbReference type="InterPro" id="IPR003594">
    <property type="entry name" value="HATPase_dom"/>
</dbReference>
<evidence type="ECO:0000256" key="10">
    <source>
        <dbReference type="ARBA" id="ARBA00022840"/>
    </source>
</evidence>
<feature type="region of interest" description="Disordered" evidence="15">
    <location>
        <begin position="1613"/>
        <end position="1643"/>
    </location>
</feature>
<feature type="domain" description="PAS" evidence="18">
    <location>
        <begin position="508"/>
        <end position="580"/>
    </location>
</feature>
<feature type="domain" description="HPt" evidence="20">
    <location>
        <begin position="1504"/>
        <end position="1610"/>
    </location>
</feature>
<dbReference type="Gene3D" id="3.40.50.2300">
    <property type="match status" value="1"/>
</dbReference>
<dbReference type="SUPFAM" id="SSF55874">
    <property type="entry name" value="ATPase domain of HSP90 chaperone/DNA topoisomerase II/histidine kinase"/>
    <property type="match status" value="1"/>
</dbReference>
<evidence type="ECO:0000256" key="3">
    <source>
        <dbReference type="ARBA" id="ARBA00012438"/>
    </source>
</evidence>
<dbReference type="InterPro" id="IPR008207">
    <property type="entry name" value="Sig_transdc_His_kin_Hpt_dom"/>
</dbReference>
<proteinExistence type="predicted"/>
<dbReference type="GO" id="GO:0006355">
    <property type="term" value="P:regulation of DNA-templated transcription"/>
    <property type="evidence" value="ECO:0007669"/>
    <property type="project" value="InterPro"/>
</dbReference>
<dbReference type="SMART" id="SM00387">
    <property type="entry name" value="HATPase_c"/>
    <property type="match status" value="1"/>
</dbReference>
<evidence type="ECO:0000313" key="21">
    <source>
        <dbReference type="EMBL" id="KOO27022.1"/>
    </source>
</evidence>
<feature type="compositionally biased region" description="Polar residues" evidence="15">
    <location>
        <begin position="1446"/>
        <end position="1457"/>
    </location>
</feature>
<keyword evidence="9" id="KW-0418">Kinase</keyword>
<keyword evidence="4" id="KW-1003">Cell membrane</keyword>
<feature type="compositionally biased region" description="Low complexity" evidence="15">
    <location>
        <begin position="189"/>
        <end position="203"/>
    </location>
</feature>
<dbReference type="PROSITE" id="PS50894">
    <property type="entry name" value="HPT"/>
    <property type="match status" value="1"/>
</dbReference>
<dbReference type="SUPFAM" id="SSF52172">
    <property type="entry name" value="CheY-like"/>
    <property type="match status" value="1"/>
</dbReference>
<feature type="domain" description="PAS" evidence="18">
    <location>
        <begin position="382"/>
        <end position="452"/>
    </location>
</feature>
<dbReference type="SMART" id="SM00448">
    <property type="entry name" value="REC"/>
    <property type="match status" value="1"/>
</dbReference>
<name>A0A0M0JL35_9EUKA</name>
<evidence type="ECO:0000256" key="2">
    <source>
        <dbReference type="ARBA" id="ARBA00004429"/>
    </source>
</evidence>
<dbReference type="Gene3D" id="1.20.120.160">
    <property type="entry name" value="HPT domain"/>
    <property type="match status" value="1"/>
</dbReference>
<comment type="catalytic activity">
    <reaction evidence="1">
        <text>ATP + protein L-histidine = ADP + protein N-phospho-L-histidine.</text>
        <dbReference type="EC" id="2.7.13.3"/>
    </reaction>
</comment>
<feature type="compositionally biased region" description="Low complexity" evidence="15">
    <location>
        <begin position="1330"/>
        <end position="1348"/>
    </location>
</feature>
<feature type="domain" description="Histidine kinase" evidence="16">
    <location>
        <begin position="652"/>
        <end position="873"/>
    </location>
</feature>
<protein>
    <recommendedName>
        <fullName evidence="3">histidine kinase</fullName>
        <ecNumber evidence="3">2.7.13.3</ecNumber>
    </recommendedName>
</protein>
<keyword evidence="6 14" id="KW-0597">Phosphoprotein</keyword>
<dbReference type="FunFam" id="3.30.565.10:FF:000010">
    <property type="entry name" value="Sensor histidine kinase RcsC"/>
    <property type="match status" value="1"/>
</dbReference>
<keyword evidence="22" id="KW-1185">Reference proteome</keyword>
<feature type="modified residue" description="4-aspartylphosphate" evidence="14">
    <location>
        <position position="961"/>
    </location>
</feature>
<feature type="region of interest" description="Disordered" evidence="15">
    <location>
        <begin position="1324"/>
        <end position="1348"/>
    </location>
</feature>
<dbReference type="GO" id="GO:0009927">
    <property type="term" value="F:histidine phosphotransfer kinase activity"/>
    <property type="evidence" value="ECO:0007669"/>
    <property type="project" value="TreeGrafter"/>
</dbReference>
<dbReference type="InterPro" id="IPR036890">
    <property type="entry name" value="HATPase_C_sf"/>
</dbReference>
<keyword evidence="12" id="KW-0472">Membrane</keyword>
<dbReference type="InterPro" id="IPR035965">
    <property type="entry name" value="PAS-like_dom_sf"/>
</dbReference>
<dbReference type="InterPro" id="IPR001610">
    <property type="entry name" value="PAC"/>
</dbReference>
<dbReference type="NCBIfam" id="TIGR00229">
    <property type="entry name" value="sensory_box"/>
    <property type="match status" value="3"/>
</dbReference>
<feature type="region of interest" description="Disordered" evidence="15">
    <location>
        <begin position="1100"/>
        <end position="1147"/>
    </location>
</feature>
<dbReference type="InterPro" id="IPR036641">
    <property type="entry name" value="HPT_dom_sf"/>
</dbReference>
<dbReference type="Gene3D" id="3.30.565.10">
    <property type="entry name" value="Histidine kinase-like ATPase, C-terminal domain"/>
    <property type="match status" value="1"/>
</dbReference>
<evidence type="ECO:0000256" key="11">
    <source>
        <dbReference type="ARBA" id="ARBA00022989"/>
    </source>
</evidence>
<dbReference type="InterPro" id="IPR003661">
    <property type="entry name" value="HisK_dim/P_dom"/>
</dbReference>
<feature type="domain" description="PAS" evidence="18">
    <location>
        <begin position="241"/>
        <end position="288"/>
    </location>
</feature>
<dbReference type="InterPro" id="IPR005467">
    <property type="entry name" value="His_kinase_dom"/>
</dbReference>
<feature type="region of interest" description="Disordered" evidence="15">
    <location>
        <begin position="1440"/>
        <end position="1459"/>
    </location>
</feature>
<dbReference type="SUPFAM" id="SSF55785">
    <property type="entry name" value="PYP-like sensor domain (PAS domain)"/>
    <property type="match status" value="3"/>
</dbReference>
<dbReference type="InterPro" id="IPR013767">
    <property type="entry name" value="PAS_fold"/>
</dbReference>
<feature type="modified residue" description="Phosphohistidine" evidence="13">
    <location>
        <position position="1555"/>
    </location>
</feature>
<feature type="domain" description="PAC" evidence="19">
    <location>
        <begin position="455"/>
        <end position="507"/>
    </location>
</feature>
<evidence type="ECO:0000259" key="17">
    <source>
        <dbReference type="PROSITE" id="PS50110"/>
    </source>
</evidence>
<keyword evidence="5" id="KW-0997">Cell inner membrane</keyword>
<evidence type="ECO:0000256" key="7">
    <source>
        <dbReference type="ARBA" id="ARBA00022679"/>
    </source>
</evidence>
<dbReference type="Proteomes" id="UP000037460">
    <property type="component" value="Unassembled WGS sequence"/>
</dbReference>
<dbReference type="Pfam" id="PF00989">
    <property type="entry name" value="PAS"/>
    <property type="match status" value="3"/>
</dbReference>
<dbReference type="Pfam" id="PF01627">
    <property type="entry name" value="Hpt"/>
    <property type="match status" value="1"/>
</dbReference>
<evidence type="ECO:0000256" key="9">
    <source>
        <dbReference type="ARBA" id="ARBA00022777"/>
    </source>
</evidence>
<dbReference type="Gene3D" id="3.30.450.20">
    <property type="entry name" value="PAS domain"/>
    <property type="match status" value="3"/>
</dbReference>
<evidence type="ECO:0000256" key="1">
    <source>
        <dbReference type="ARBA" id="ARBA00000085"/>
    </source>
</evidence>
<dbReference type="InterPro" id="IPR000014">
    <property type="entry name" value="PAS"/>
</dbReference>
<dbReference type="InterPro" id="IPR011006">
    <property type="entry name" value="CheY-like_superfamily"/>
</dbReference>
<evidence type="ECO:0000256" key="12">
    <source>
        <dbReference type="ARBA" id="ARBA00023136"/>
    </source>
</evidence>
<keyword evidence="10" id="KW-0067">ATP-binding</keyword>
<dbReference type="InterPro" id="IPR001789">
    <property type="entry name" value="Sig_transdc_resp-reg_receiver"/>
</dbReference>
<feature type="region of interest" description="Disordered" evidence="15">
    <location>
        <begin position="124"/>
        <end position="214"/>
    </location>
</feature>
<evidence type="ECO:0000259" key="20">
    <source>
        <dbReference type="PROSITE" id="PS50894"/>
    </source>
</evidence>
<dbReference type="CDD" id="cd00082">
    <property type="entry name" value="HisKA"/>
    <property type="match status" value="1"/>
</dbReference>
<dbReference type="Pfam" id="PF00512">
    <property type="entry name" value="HisKA"/>
    <property type="match status" value="1"/>
</dbReference>
<feature type="compositionally biased region" description="Gly residues" evidence="15">
    <location>
        <begin position="168"/>
        <end position="188"/>
    </location>
</feature>
<dbReference type="CDD" id="cd17546">
    <property type="entry name" value="REC_hyHK_CKI1_RcsC-like"/>
    <property type="match status" value="1"/>
</dbReference>
<dbReference type="CDD" id="cd16922">
    <property type="entry name" value="HATPase_EvgS-ArcB-TorS-like"/>
    <property type="match status" value="1"/>
</dbReference>
<dbReference type="CDD" id="cd00130">
    <property type="entry name" value="PAS"/>
    <property type="match status" value="3"/>
</dbReference>
<dbReference type="PRINTS" id="PR00344">
    <property type="entry name" value="BCTRLSENSOR"/>
</dbReference>
<feature type="region of interest" description="Disordered" evidence="15">
    <location>
        <begin position="1"/>
        <end position="33"/>
    </location>
</feature>
<dbReference type="GO" id="GO:0005886">
    <property type="term" value="C:plasma membrane"/>
    <property type="evidence" value="ECO:0007669"/>
    <property type="project" value="UniProtKB-SubCell"/>
</dbReference>
<dbReference type="EMBL" id="JWZX01002773">
    <property type="protein sequence ID" value="KOO27022.1"/>
    <property type="molecule type" value="Genomic_DNA"/>
</dbReference>
<feature type="region of interest" description="Disordered" evidence="15">
    <location>
        <begin position="1048"/>
        <end position="1081"/>
    </location>
</feature>
<dbReference type="PROSITE" id="PS50109">
    <property type="entry name" value="HIS_KIN"/>
    <property type="match status" value="1"/>
</dbReference>
<dbReference type="EC" id="2.7.13.3" evidence="3"/>
<dbReference type="PROSITE" id="PS50110">
    <property type="entry name" value="RESPONSE_REGULATORY"/>
    <property type="match status" value="1"/>
</dbReference>
<feature type="domain" description="Response regulatory" evidence="17">
    <location>
        <begin position="907"/>
        <end position="1038"/>
    </location>
</feature>
<keyword evidence="10" id="KW-0547">Nucleotide-binding</keyword>
<evidence type="ECO:0000259" key="18">
    <source>
        <dbReference type="PROSITE" id="PS50112"/>
    </source>
</evidence>
<dbReference type="SMART" id="SM00388">
    <property type="entry name" value="HisKA"/>
    <property type="match status" value="1"/>
</dbReference>
<keyword evidence="7" id="KW-0808">Transferase</keyword>
<dbReference type="CDD" id="cd00088">
    <property type="entry name" value="HPT"/>
    <property type="match status" value="1"/>
</dbReference>
<gene>
    <name evidence="21" type="ORF">Ctob_005736</name>
</gene>
<evidence type="ECO:0000256" key="14">
    <source>
        <dbReference type="PROSITE-ProRule" id="PRU00169"/>
    </source>
</evidence>
<comment type="caution">
    <text evidence="21">The sequence shown here is derived from an EMBL/GenBank/DDBJ whole genome shotgun (WGS) entry which is preliminary data.</text>
</comment>
<dbReference type="OrthoDB" id="10266508at2759"/>
<sequence>MEADKNKPHLSRAAAAAHRRLSASEARRKPASEVMLVSSKSFPSQQYQELLTFIKGLQLPPDVTLLFTTVPNERVAERKAALAAQSSEHVDDMLQAAGSKLALLSQLKSDLGLSGTPTPMSSFGSSFDAPLGSPPPLPTLPPTSKVSVYEAYSQEMSTPPVPAARTKGTGGGTATGSGEGGGRLGSGSGSTTDAPPGSKSSSPPSQPLAGHVGASPQRVTLTETHFGTGSNSGGAGFAINLDALPAPAFVCDATGVVHGWNAAIQQLTGWPVDAVRGKRLVDVLVPEDTRKHVHDCLVRSRAADSAVRLQTADGRLLDLQVRLSNFALPPSAETSDAAAASSSVSSVGAAGIAGTSLPREGVLAVGVDVTSLLGRAAAASQEVHDLKRLIDCANAPIFGINAMSLITEWNRKATQITGRTKWEVVGRRLEDFIQPEDRASVVEVLDNALRGKETANFEFPLYTKSKERVEILLNAATRRDANNEIVGVVGVGQDITELNRGKAELGRVANDLKILIESANAPILGVDTSGCINEWNKKAAELTGYTAQEMKGCQLVEAGPVKEEFKASVRQVLTHAMNGIDSTNFELPLYARNGQRVELSLNATTRHSAKGEVVGVVMVGQDITGKKDVEKAQIAAAKARAASDAKGTFMASMSHEMRTPLNGVLGMLQLALELDLPPKGLKYAQNAMMSAQHLMNLVNDILDISKIEAGKLELEQRVFNVHEVLHAAVEIVKVNALNKRVRIEIDIDDSLPVFVVGDQQRLRQVLLNLLFNAVKFTPQGRIVVTAARQAEFANHLRLQMAVEDTGIGIREEDIRHLFGLFSKIRDKRVENPLGVGLGLAICKQLVELMRGQIHVVSEYGRGTKFFFNLLVGKAGSPQIEAHQRQAAEQRASTELISVDMVGKNVGRVLVVEDNEFNIEVVRCMLDNAGHTVGMAMNGVEGIEAWQAARERGEPYDAVLMDCNMPLMDGYEATRRIRAKLAEEAEVTGQRTTETLPIIALTAYAMPGDKEKCLNAGMSDYITKPVNRDVLISTVLKHMRLHWHHEKERALETKQRGGASMTPERQRPVLERPSGGYAGVAGRGVDQQRCANSLPSTSRALTLAGSNGKGGRAMDSHVDERRKSKASEKANASGGGSGDGARPSASAGLEDVAHVDEPFNRSAALDNYQGPGGELLLSRMEEEFVAKSGVLRGEMMVERMQVLATKGDYKAIKREAGRMEDTATKLGNVQLKQLSRELAEAAGRANGEDIHRILDVVQQRLNIIMNYSVRGMLVYNTLTELSEDLRLAARSDAATAHKLLLKATSEFGQLSDYLAGLRHLPLPGGTDDAAHAPAAESEPAASASPAAEPEASDALQCKSVVASCVHNGKEMLEAMVRELLHGTLHHTAACRLVADTFLAVVGDLGQAAESDQMAVVSERIERVNSQFFHISDLIARNKMVTGKGPTHPTSPATPQQHKLSGGKFGAVDVHASDEWWLLNTRRRRAASVETPVVDEQQALRQFGGDLSFLRQMCAKFVASGRGVIERIQGLIEALSLGAASTTPMQDRYTELRRVAHSLKGAASTIGAMRLSQEALDLQLAAESESAISSLNDLSQQVLLQFEMVCAAIDPESGELDASKVEGPTRLVPSVPEPPAPAKDEMKAQSAVVRSFL</sequence>
<dbReference type="SMART" id="SM00091">
    <property type="entry name" value="PAS"/>
    <property type="match status" value="3"/>
</dbReference>
<organism evidence="21 22">
    <name type="scientific">Chrysochromulina tobinii</name>
    <dbReference type="NCBI Taxonomy" id="1460289"/>
    <lineage>
        <taxon>Eukaryota</taxon>
        <taxon>Haptista</taxon>
        <taxon>Haptophyta</taxon>
        <taxon>Prymnesiophyceae</taxon>
        <taxon>Prymnesiales</taxon>
        <taxon>Chrysochromulinaceae</taxon>
        <taxon>Chrysochromulina</taxon>
    </lineage>
</organism>
<dbReference type="PROSITE" id="PS50112">
    <property type="entry name" value="PAS"/>
    <property type="match status" value="3"/>
</dbReference>